<gene>
    <name evidence="2" type="ORF">EPI10_005940</name>
</gene>
<dbReference type="PANTHER" id="PTHR33067:SF31">
    <property type="entry name" value="RNA-DIRECTED DNA POLYMERASE"/>
    <property type="match status" value="1"/>
</dbReference>
<evidence type="ECO:0000256" key="1">
    <source>
        <dbReference type="SAM" id="MobiDB-lite"/>
    </source>
</evidence>
<name>A0A5B6WPR7_9ROSI</name>
<feature type="compositionally biased region" description="Acidic residues" evidence="1">
    <location>
        <begin position="72"/>
        <end position="82"/>
    </location>
</feature>
<feature type="compositionally biased region" description="Polar residues" evidence="1">
    <location>
        <begin position="49"/>
        <end position="61"/>
    </location>
</feature>
<organism evidence="2 3">
    <name type="scientific">Gossypium australe</name>
    <dbReference type="NCBI Taxonomy" id="47621"/>
    <lineage>
        <taxon>Eukaryota</taxon>
        <taxon>Viridiplantae</taxon>
        <taxon>Streptophyta</taxon>
        <taxon>Embryophyta</taxon>
        <taxon>Tracheophyta</taxon>
        <taxon>Spermatophyta</taxon>
        <taxon>Magnoliopsida</taxon>
        <taxon>eudicotyledons</taxon>
        <taxon>Gunneridae</taxon>
        <taxon>Pentapetalae</taxon>
        <taxon>rosids</taxon>
        <taxon>malvids</taxon>
        <taxon>Malvales</taxon>
        <taxon>Malvaceae</taxon>
        <taxon>Malvoideae</taxon>
        <taxon>Gossypium</taxon>
    </lineage>
</organism>
<comment type="caution">
    <text evidence="2">The sequence shown here is derived from an EMBL/GenBank/DDBJ whole genome shotgun (WGS) entry which is preliminary data.</text>
</comment>
<evidence type="ECO:0000313" key="2">
    <source>
        <dbReference type="EMBL" id="KAA3483800.1"/>
    </source>
</evidence>
<proteinExistence type="predicted"/>
<dbReference type="AlphaFoldDB" id="A0A5B6WPR7"/>
<reference evidence="3" key="1">
    <citation type="journal article" date="2019" name="Plant Biotechnol. J.">
        <title>Genome sequencing of the Australian wild diploid species Gossypium australe highlights disease resistance and delayed gland morphogenesis.</title>
        <authorList>
            <person name="Cai Y."/>
            <person name="Cai X."/>
            <person name="Wang Q."/>
            <person name="Wang P."/>
            <person name="Zhang Y."/>
            <person name="Cai C."/>
            <person name="Xu Y."/>
            <person name="Wang K."/>
            <person name="Zhou Z."/>
            <person name="Wang C."/>
            <person name="Geng S."/>
            <person name="Li B."/>
            <person name="Dong Q."/>
            <person name="Hou Y."/>
            <person name="Wang H."/>
            <person name="Ai P."/>
            <person name="Liu Z."/>
            <person name="Yi F."/>
            <person name="Sun M."/>
            <person name="An G."/>
            <person name="Cheng J."/>
            <person name="Zhang Y."/>
            <person name="Shi Q."/>
            <person name="Xie Y."/>
            <person name="Shi X."/>
            <person name="Chang Y."/>
            <person name="Huang F."/>
            <person name="Chen Y."/>
            <person name="Hong S."/>
            <person name="Mi L."/>
            <person name="Sun Q."/>
            <person name="Zhang L."/>
            <person name="Zhou B."/>
            <person name="Peng R."/>
            <person name="Zhang X."/>
            <person name="Liu F."/>
        </authorList>
    </citation>
    <scope>NUCLEOTIDE SEQUENCE [LARGE SCALE GENOMIC DNA]</scope>
    <source>
        <strain evidence="3">cv. PA1801</strain>
    </source>
</reference>
<evidence type="ECO:0000313" key="3">
    <source>
        <dbReference type="Proteomes" id="UP000325315"/>
    </source>
</evidence>
<feature type="region of interest" description="Disordered" evidence="1">
    <location>
        <begin position="23"/>
        <end position="83"/>
    </location>
</feature>
<feature type="compositionally biased region" description="Basic and acidic residues" evidence="1">
    <location>
        <begin position="25"/>
        <end position="45"/>
    </location>
</feature>
<dbReference type="Gene3D" id="2.40.70.10">
    <property type="entry name" value="Acid Proteases"/>
    <property type="match status" value="1"/>
</dbReference>
<dbReference type="EMBL" id="SMMG02000002">
    <property type="protein sequence ID" value="KAA3483800.1"/>
    <property type="molecule type" value="Genomic_DNA"/>
</dbReference>
<dbReference type="PANTHER" id="PTHR33067">
    <property type="entry name" value="RNA-DIRECTED DNA POLYMERASE-RELATED"/>
    <property type="match status" value="1"/>
</dbReference>
<protein>
    <submittedName>
        <fullName evidence="2">Integrase, catalytic core</fullName>
    </submittedName>
</protein>
<sequence length="278" mass="31531">MMSDDAICGQRLDIIEGEIQSIRQADTHVPRNTEDNPRRDGKEHVNAISLHSSKTLTNPNEPIQKKDNSIDIADDPLDENEPEEKIGKLTEPVVEAVPFPSRLVDKQRRDKEEFVSFLNLFKSLNVNLSLLELIDKIPKYTKYLKEIMSRHKKLKKGKQTNINASCSAIIARKIHPKLKSRDKTLCNLGASINLMPLSTYSKLGLGELKNMSITLQLADKSLVRSKCVLEDVLVKVRSSIIPVKFFGHNFEEEQENPILLGRCWKKSGSKMVFLNSEK</sequence>
<dbReference type="InterPro" id="IPR021109">
    <property type="entry name" value="Peptidase_aspartic_dom_sf"/>
</dbReference>
<dbReference type="OrthoDB" id="778454at2759"/>
<accession>A0A5B6WPR7</accession>
<dbReference type="Proteomes" id="UP000325315">
    <property type="component" value="Unassembled WGS sequence"/>
</dbReference>
<keyword evidence="3" id="KW-1185">Reference proteome</keyword>